<dbReference type="NCBIfam" id="NF041109">
    <property type="entry name" value="VF_TspB_C_term"/>
    <property type="match status" value="1"/>
</dbReference>
<dbReference type="EMBL" id="CP059567">
    <property type="protein sequence ID" value="QMT40881.1"/>
    <property type="molecule type" value="Genomic_DNA"/>
</dbReference>
<evidence type="ECO:0008006" key="4">
    <source>
        <dbReference type="Google" id="ProtNLM"/>
    </source>
</evidence>
<accession>A0A7D7N845</accession>
<dbReference type="InterPro" id="IPR008708">
    <property type="entry name" value="Neisseria_TspB"/>
</dbReference>
<name>A0A7D7N845_9NEIS</name>
<evidence type="ECO:0000313" key="3">
    <source>
        <dbReference type="Proteomes" id="UP000514752"/>
    </source>
</evidence>
<reference evidence="2 3" key="1">
    <citation type="submission" date="2020-07" db="EMBL/GenBank/DDBJ databases">
        <title>Genomic diversity of species in the Neisseriaceae family.</title>
        <authorList>
            <person name="Vincent A.T."/>
            <person name="Bernet E."/>
            <person name="Veyrier F.J."/>
        </authorList>
    </citation>
    <scope>NUCLEOTIDE SEQUENCE [LARGE SCALE GENOMIC DNA]</scope>
    <source>
        <strain evidence="2 3">DSM 22244</strain>
    </source>
</reference>
<feature type="compositionally biased region" description="Low complexity" evidence="1">
    <location>
        <begin position="331"/>
        <end position="345"/>
    </location>
</feature>
<protein>
    <recommendedName>
        <fullName evidence="4">TspB protein</fullName>
    </recommendedName>
</protein>
<sequence>MSTIPKTSTANVNVNGKNVSVTYRTATQSVNTYVNGSNTYVRTEKISIIDGNYRRLSGNVPATVTRSARAAAVARNLLGKLRYARFTPQGLVGSLILGQILDSLIEQGYEYDPVSNNLISPGISCMSSYGVCIQNGMYVMSESNMIAGPKFVQKSDIENYFCPRVKRSHFAANQYLGDVVSCKYDQLNYVLFVDFQDLRSPNKVIHRGMTYSTGGGAPMTDAGFQRFLEPIAAQNPEAVLQAADLSDSDWSAPKVHVLPGTIVNSQPFTDSQDGKAKQARWEFYDCEKGQSCVRETLTDRPDLQPNSPAAPAPDNPPATGTDTAPGGGDSAGNNAGSGSQSGNQGEQEKDDLCRKYPHVMACDEQPEPMDAGDLSLPQKTVRIDFQPENRFPTDGQCPAPVNFQIDIMGASKTFAWEFTQACEVASRLRYLIIALAWVVAGFFCIRTVSSSI</sequence>
<dbReference type="AlphaFoldDB" id="A0A7D7N845"/>
<evidence type="ECO:0000313" key="2">
    <source>
        <dbReference type="EMBL" id="QMT40881.1"/>
    </source>
</evidence>
<dbReference type="RefSeq" id="WP_182122477.1">
    <property type="nucleotide sequence ID" value="NZ_CP059567.1"/>
</dbReference>
<dbReference type="KEGG" id="nsg:H3L94_02150"/>
<evidence type="ECO:0000256" key="1">
    <source>
        <dbReference type="SAM" id="MobiDB-lite"/>
    </source>
</evidence>
<proteinExistence type="predicted"/>
<organism evidence="2 3">
    <name type="scientific">Neisseria shayeganii</name>
    <dbReference type="NCBI Taxonomy" id="607712"/>
    <lineage>
        <taxon>Bacteria</taxon>
        <taxon>Pseudomonadati</taxon>
        <taxon>Pseudomonadota</taxon>
        <taxon>Betaproteobacteria</taxon>
        <taxon>Neisseriales</taxon>
        <taxon>Neisseriaceae</taxon>
        <taxon>Neisseria</taxon>
    </lineage>
</organism>
<dbReference type="Pfam" id="PF05616">
    <property type="entry name" value="Neisseria_TspB"/>
    <property type="match status" value="1"/>
</dbReference>
<feature type="region of interest" description="Disordered" evidence="1">
    <location>
        <begin position="298"/>
        <end position="349"/>
    </location>
</feature>
<gene>
    <name evidence="2" type="ORF">H3L94_02150</name>
</gene>
<dbReference type="Proteomes" id="UP000514752">
    <property type="component" value="Chromosome"/>
</dbReference>